<sequence>MDLYDKALVWHQQFVKKYGDIIPWEMYEGEVIKRFGAIYEDTIVNLKNLKQEGYVQQYLEAFETLLNRVELNEAYAVSLFIGGLKKEVIMPIRMFNITNLTDVYAMAKMQEATSVVLNPIYTSSKLHTPKFVSNSVNKHVNTLLKSAIVNRVVSENDNELVTEVDDEAFKDYVEEYNGSRMVLKETKNTTIHWMQGRNASKSGQIKQAELASMVLCVYPTHDHQIPLMPNTPPINVRPYTHPPKQKDAIELIVKKLLESRVIRTSQSPFSSPIVMVKKKDVIEELIDELNGSAVFFKLDLSSGYHQIRMNEADICKTAFRTHERKFVLVFFDDILIYCKNTKEHYKHLALVIQVMQDNTLFAKKSKYPFVVPQVEYLGHIISAQGVSTYPTKIEAMQKRPTPTTIKQLRVGEFVVETDASGIGIRAVLCQNGHPIAYLSKTLVAKHQSLSTFEKEFCGSSIGKVERLLIGQTL</sequence>
<dbReference type="CDD" id="cd01647">
    <property type="entry name" value="RT_LTR"/>
    <property type="match status" value="1"/>
</dbReference>
<keyword evidence="6" id="KW-0255">Endonuclease</keyword>
<organism evidence="12">
    <name type="scientific">Tanacetum cinerariifolium</name>
    <name type="common">Dalmatian daisy</name>
    <name type="synonym">Chrysanthemum cinerariifolium</name>
    <dbReference type="NCBI Taxonomy" id="118510"/>
    <lineage>
        <taxon>Eukaryota</taxon>
        <taxon>Viridiplantae</taxon>
        <taxon>Streptophyta</taxon>
        <taxon>Embryophyta</taxon>
        <taxon>Tracheophyta</taxon>
        <taxon>Spermatophyta</taxon>
        <taxon>Magnoliopsida</taxon>
        <taxon>eudicotyledons</taxon>
        <taxon>Gunneridae</taxon>
        <taxon>Pentapetalae</taxon>
        <taxon>asterids</taxon>
        <taxon>campanulids</taxon>
        <taxon>Asterales</taxon>
        <taxon>Asteraceae</taxon>
        <taxon>Asteroideae</taxon>
        <taxon>Anthemideae</taxon>
        <taxon>Anthemidinae</taxon>
        <taxon>Tanacetum</taxon>
    </lineage>
</organism>
<keyword evidence="4" id="KW-0540">Nuclease</keyword>
<reference evidence="12" key="1">
    <citation type="journal article" date="2019" name="Sci. Rep.">
        <title>Draft genome of Tanacetum cinerariifolium, the natural source of mosquito coil.</title>
        <authorList>
            <person name="Yamashiro T."/>
            <person name="Shiraishi A."/>
            <person name="Satake H."/>
            <person name="Nakayama K."/>
        </authorList>
    </citation>
    <scope>NUCLEOTIDE SEQUENCE</scope>
</reference>
<feature type="domain" description="Retrotransposon gag" evidence="10">
    <location>
        <begin position="2"/>
        <end position="85"/>
    </location>
</feature>
<name>A0A6L2K115_TANCI</name>
<evidence type="ECO:0000256" key="2">
    <source>
        <dbReference type="ARBA" id="ARBA00022679"/>
    </source>
</evidence>
<keyword evidence="1" id="KW-0645">Protease</keyword>
<evidence type="ECO:0000256" key="7">
    <source>
        <dbReference type="ARBA" id="ARBA00022801"/>
    </source>
</evidence>
<feature type="domain" description="Reverse transcriptase RNase H-like" evidence="11">
    <location>
        <begin position="412"/>
        <end position="457"/>
    </location>
</feature>
<keyword evidence="8 12" id="KW-0695">RNA-directed DNA polymerase</keyword>
<dbReference type="GO" id="GO:0004519">
    <property type="term" value="F:endonuclease activity"/>
    <property type="evidence" value="ECO:0007669"/>
    <property type="project" value="UniProtKB-KW"/>
</dbReference>
<dbReference type="InterPro" id="IPR000477">
    <property type="entry name" value="RT_dom"/>
</dbReference>
<feature type="domain" description="Reverse transcriptase" evidence="9">
    <location>
        <begin position="324"/>
        <end position="381"/>
    </location>
</feature>
<evidence type="ECO:0000313" key="12">
    <source>
        <dbReference type="EMBL" id="GEU43061.1"/>
    </source>
</evidence>
<dbReference type="AlphaFoldDB" id="A0A6L2K115"/>
<dbReference type="InterPro" id="IPR043128">
    <property type="entry name" value="Rev_trsase/Diguanyl_cyclase"/>
</dbReference>
<dbReference type="PANTHER" id="PTHR33064">
    <property type="entry name" value="POL PROTEIN"/>
    <property type="match status" value="1"/>
</dbReference>
<dbReference type="InterPro" id="IPR051320">
    <property type="entry name" value="Viral_Replic_Matur_Polypro"/>
</dbReference>
<dbReference type="InterPro" id="IPR041373">
    <property type="entry name" value="RT_RNaseH"/>
</dbReference>
<dbReference type="EMBL" id="BKCJ010001657">
    <property type="protein sequence ID" value="GEU43061.1"/>
    <property type="molecule type" value="Genomic_DNA"/>
</dbReference>
<evidence type="ECO:0000259" key="9">
    <source>
        <dbReference type="Pfam" id="PF00078"/>
    </source>
</evidence>
<evidence type="ECO:0000259" key="10">
    <source>
        <dbReference type="Pfam" id="PF03732"/>
    </source>
</evidence>
<gene>
    <name evidence="12" type="ORF">Tci_015039</name>
</gene>
<accession>A0A6L2K115</accession>
<keyword evidence="5" id="KW-0064">Aspartyl protease</keyword>
<dbReference type="Gene3D" id="3.30.70.270">
    <property type="match status" value="1"/>
</dbReference>
<dbReference type="InterPro" id="IPR043502">
    <property type="entry name" value="DNA/RNA_pol_sf"/>
</dbReference>
<dbReference type="GO" id="GO:0003964">
    <property type="term" value="F:RNA-directed DNA polymerase activity"/>
    <property type="evidence" value="ECO:0007669"/>
    <property type="project" value="UniProtKB-KW"/>
</dbReference>
<dbReference type="Pfam" id="PF00078">
    <property type="entry name" value="RVT_1"/>
    <property type="match status" value="1"/>
</dbReference>
<proteinExistence type="predicted"/>
<evidence type="ECO:0000259" key="11">
    <source>
        <dbReference type="Pfam" id="PF17917"/>
    </source>
</evidence>
<evidence type="ECO:0000256" key="4">
    <source>
        <dbReference type="ARBA" id="ARBA00022722"/>
    </source>
</evidence>
<evidence type="ECO:0000256" key="5">
    <source>
        <dbReference type="ARBA" id="ARBA00022750"/>
    </source>
</evidence>
<keyword evidence="7" id="KW-0378">Hydrolase</keyword>
<evidence type="ECO:0000256" key="3">
    <source>
        <dbReference type="ARBA" id="ARBA00022695"/>
    </source>
</evidence>
<keyword evidence="3" id="KW-0548">Nucleotidyltransferase</keyword>
<dbReference type="Pfam" id="PF03732">
    <property type="entry name" value="Retrotrans_gag"/>
    <property type="match status" value="1"/>
</dbReference>
<dbReference type="Gene3D" id="3.10.10.10">
    <property type="entry name" value="HIV Type 1 Reverse Transcriptase, subunit A, domain 1"/>
    <property type="match status" value="1"/>
</dbReference>
<dbReference type="SUPFAM" id="SSF56672">
    <property type="entry name" value="DNA/RNA polymerases"/>
    <property type="match status" value="1"/>
</dbReference>
<evidence type="ECO:0000256" key="8">
    <source>
        <dbReference type="ARBA" id="ARBA00022918"/>
    </source>
</evidence>
<comment type="caution">
    <text evidence="12">The sequence shown here is derived from an EMBL/GenBank/DDBJ whole genome shotgun (WGS) entry which is preliminary data.</text>
</comment>
<dbReference type="InterPro" id="IPR005162">
    <property type="entry name" value="Retrotrans_gag_dom"/>
</dbReference>
<dbReference type="GO" id="GO:0016787">
    <property type="term" value="F:hydrolase activity"/>
    <property type="evidence" value="ECO:0007669"/>
    <property type="project" value="UniProtKB-KW"/>
</dbReference>
<dbReference type="PANTHER" id="PTHR33064:SF37">
    <property type="entry name" value="RIBONUCLEASE H"/>
    <property type="match status" value="1"/>
</dbReference>
<evidence type="ECO:0000256" key="6">
    <source>
        <dbReference type="ARBA" id="ARBA00022759"/>
    </source>
</evidence>
<dbReference type="FunFam" id="3.30.70.270:FF:000003">
    <property type="entry name" value="Transposon Ty3-G Gag-Pol polyprotein"/>
    <property type="match status" value="1"/>
</dbReference>
<keyword evidence="2" id="KW-0808">Transferase</keyword>
<protein>
    <submittedName>
        <fullName evidence="12">Reverse transcriptase</fullName>
    </submittedName>
</protein>
<dbReference type="Pfam" id="PF17917">
    <property type="entry name" value="RT_RNaseH"/>
    <property type="match status" value="1"/>
</dbReference>
<evidence type="ECO:0000256" key="1">
    <source>
        <dbReference type="ARBA" id="ARBA00022670"/>
    </source>
</evidence>